<dbReference type="HOGENOM" id="CLU_158223_2_0_1"/>
<dbReference type="PANTHER" id="PTHR33214:SF34">
    <property type="entry name" value="NON-SPECIFIC LIPID-TRANSFER PROTEIN 2"/>
    <property type="match status" value="1"/>
</dbReference>
<keyword evidence="4" id="KW-0732">Signal</keyword>
<dbReference type="Gene3D" id="1.10.110.10">
    <property type="entry name" value="Plant lipid-transfer and hydrophobic proteins"/>
    <property type="match status" value="1"/>
</dbReference>
<dbReference type="Pfam" id="PF00234">
    <property type="entry name" value="Tryp_alpha_amyl"/>
    <property type="match status" value="1"/>
</dbReference>
<dbReference type="SUPFAM" id="SSF47699">
    <property type="entry name" value="Bifunctional inhibitor/lipid-transfer protein/seed storage 2S albumin"/>
    <property type="match status" value="1"/>
</dbReference>
<name>A0A8J8YKT8_MAIZE</name>
<dbReference type="EMBL" id="NCVQ01000005">
    <property type="protein sequence ID" value="PWZ29348.1"/>
    <property type="molecule type" value="Genomic_DNA"/>
</dbReference>
<evidence type="ECO:0000256" key="4">
    <source>
        <dbReference type="SAM" id="SignalP"/>
    </source>
</evidence>
<sequence length="97" mass="9895">MAKSTAMFVAALALVVVMATTSTGGGRAAAACDPKPLVVCDPAFMDGAKPAAACCSTLRAQEACLCVYAKDPKFAKYINNPNTAKTFTSCGIAIPKC</sequence>
<reference evidence="6" key="1">
    <citation type="journal article" date="2018" name="Nat. Genet.">
        <title>Extensive intraspecific gene order and gene structural variations between Mo17 and other maize genomes.</title>
        <authorList>
            <person name="Sun S."/>
            <person name="Zhou Y."/>
            <person name="Chen J."/>
            <person name="Shi J."/>
            <person name="Zhao H."/>
            <person name="Zhao H."/>
            <person name="Song W."/>
            <person name="Zhang M."/>
            <person name="Cui Y."/>
            <person name="Dong X."/>
            <person name="Liu H."/>
            <person name="Ma X."/>
            <person name="Jiao Y."/>
            <person name="Wang B."/>
            <person name="Wei X."/>
            <person name="Stein J.C."/>
            <person name="Glaubitz J.C."/>
            <person name="Lu F."/>
            <person name="Yu G."/>
            <person name="Liang C."/>
            <person name="Fengler K."/>
            <person name="Li B."/>
            <person name="Rafalski A."/>
            <person name="Schnable P.S."/>
            <person name="Ware D.H."/>
            <person name="Buckler E.S."/>
            <person name="Lai J."/>
        </authorList>
    </citation>
    <scope>NUCLEOTIDE SEQUENCE [LARGE SCALE GENOMIC DNA]</scope>
    <source>
        <tissue evidence="6">Seedling</tissue>
    </source>
</reference>
<comment type="similarity">
    <text evidence="1">Belongs to the plant LTP family. B11E subfamily.</text>
</comment>
<feature type="domain" description="Bifunctional inhibitor/plant lipid transfer protein/seed storage helical" evidence="5">
    <location>
        <begin position="39"/>
        <end position="97"/>
    </location>
</feature>
<gene>
    <name evidence="6" type="primary">LTP-2_1</name>
    <name evidence="6" type="ORF">Zm00014a_042923</name>
</gene>
<dbReference type="InterPro" id="IPR016140">
    <property type="entry name" value="Bifunc_inhib/LTP/seed_store"/>
</dbReference>
<organism evidence="6">
    <name type="scientific">Zea mays</name>
    <name type="common">Maize</name>
    <dbReference type="NCBI Taxonomy" id="4577"/>
    <lineage>
        <taxon>Eukaryota</taxon>
        <taxon>Viridiplantae</taxon>
        <taxon>Streptophyta</taxon>
        <taxon>Embryophyta</taxon>
        <taxon>Tracheophyta</taxon>
        <taxon>Spermatophyta</taxon>
        <taxon>Magnoliopsida</taxon>
        <taxon>Liliopsida</taxon>
        <taxon>Poales</taxon>
        <taxon>Poaceae</taxon>
        <taxon>PACMAD clade</taxon>
        <taxon>Panicoideae</taxon>
        <taxon>Andropogonodae</taxon>
        <taxon>Andropogoneae</taxon>
        <taxon>Tripsacinae</taxon>
        <taxon>Zea</taxon>
    </lineage>
</organism>
<dbReference type="CDD" id="cd01959">
    <property type="entry name" value="nsLTP2"/>
    <property type="match status" value="1"/>
</dbReference>
<evidence type="ECO:0000313" key="6">
    <source>
        <dbReference type="EMBL" id="PWZ29348.1"/>
    </source>
</evidence>
<dbReference type="InterPro" id="IPR036312">
    <property type="entry name" value="Bifun_inhib/LTP/seed_sf"/>
</dbReference>
<comment type="caution">
    <text evidence="6">The sequence shown here is derived from an EMBL/GenBank/DDBJ whole genome shotgun (WGS) entry which is preliminary data.</text>
</comment>
<proteinExistence type="inferred from homology"/>
<keyword evidence="2" id="KW-0813">Transport</keyword>
<dbReference type="GO" id="GO:0008289">
    <property type="term" value="F:lipid binding"/>
    <property type="evidence" value="ECO:0007669"/>
    <property type="project" value="UniProtKB-KW"/>
</dbReference>
<dbReference type="InterPro" id="IPR033872">
    <property type="entry name" value="nsLTP2"/>
</dbReference>
<dbReference type="SMR" id="A0A8J8YKT8"/>
<dbReference type="Proteomes" id="UP000251960">
    <property type="component" value="Chromosome 4"/>
</dbReference>
<keyword evidence="3" id="KW-0446">Lipid-binding</keyword>
<dbReference type="OrthoDB" id="665742at2759"/>
<protein>
    <submittedName>
        <fullName evidence="6">Non-specific lipid-transfer protein 2</fullName>
    </submittedName>
</protein>
<evidence type="ECO:0000256" key="1">
    <source>
        <dbReference type="ARBA" id="ARBA00009707"/>
    </source>
</evidence>
<evidence type="ECO:0000256" key="3">
    <source>
        <dbReference type="ARBA" id="ARBA00023121"/>
    </source>
</evidence>
<feature type="signal peptide" evidence="4">
    <location>
        <begin position="1"/>
        <end position="19"/>
    </location>
</feature>
<dbReference type="KEGG" id="zma:100280457"/>
<dbReference type="OMA" id="RASANCN"/>
<dbReference type="GO" id="GO:0006869">
    <property type="term" value="P:lipid transport"/>
    <property type="evidence" value="ECO:0007669"/>
    <property type="project" value="InterPro"/>
</dbReference>
<evidence type="ECO:0000256" key="2">
    <source>
        <dbReference type="ARBA" id="ARBA00022448"/>
    </source>
</evidence>
<feature type="chain" id="PRO_5035196499" evidence="4">
    <location>
        <begin position="20"/>
        <end position="97"/>
    </location>
</feature>
<accession>A0A8J8YKT8</accession>
<evidence type="ECO:0000259" key="5">
    <source>
        <dbReference type="Pfam" id="PF00234"/>
    </source>
</evidence>
<dbReference type="PANTHER" id="PTHR33214">
    <property type="entry name" value="BIFUNCTIONAL INHIBITOR/LIPID-TRANSFER PROTEIN/SEED STORAGE 2S ALBUMIN SUPERFAMILY PROTEIN"/>
    <property type="match status" value="1"/>
</dbReference>
<dbReference type="AlphaFoldDB" id="A0A8J8YKT8"/>